<keyword evidence="1" id="KW-0676">Redox-active center</keyword>
<organism evidence="4 5">
    <name type="scientific">Pseudomonas putida</name>
    <name type="common">Arthrobacter siderocapsulatus</name>
    <dbReference type="NCBI Taxonomy" id="303"/>
    <lineage>
        <taxon>Bacteria</taxon>
        <taxon>Pseudomonadati</taxon>
        <taxon>Pseudomonadota</taxon>
        <taxon>Gammaproteobacteria</taxon>
        <taxon>Pseudomonadales</taxon>
        <taxon>Pseudomonadaceae</taxon>
        <taxon>Pseudomonas</taxon>
    </lineage>
</organism>
<dbReference type="AlphaFoldDB" id="A0A8I1JIG0"/>
<comment type="subcellular location">
    <subcellularLocation>
        <location evidence="1">Periplasm</location>
    </subcellularLocation>
</comment>
<proteinExistence type="inferred from homology"/>
<dbReference type="InterPro" id="IPR051470">
    <property type="entry name" value="Thiol:disulfide_interchange"/>
</dbReference>
<dbReference type="CDD" id="cd03020">
    <property type="entry name" value="DsbA_DsbC_DsbG"/>
    <property type="match status" value="1"/>
</dbReference>
<evidence type="ECO:0000256" key="2">
    <source>
        <dbReference type="SAM" id="MobiDB-lite"/>
    </source>
</evidence>
<dbReference type="Proteomes" id="UP000637061">
    <property type="component" value="Unassembled WGS sequence"/>
</dbReference>
<dbReference type="InterPro" id="IPR036249">
    <property type="entry name" value="Thioredoxin-like_sf"/>
</dbReference>
<feature type="region of interest" description="Disordered" evidence="2">
    <location>
        <begin position="50"/>
        <end position="74"/>
    </location>
</feature>
<feature type="region of interest" description="Disordered" evidence="2">
    <location>
        <begin position="102"/>
        <end position="156"/>
    </location>
</feature>
<comment type="function">
    <text evidence="1">Required for disulfide bond formation in some periplasmic proteins. Acts by transferring its disulfide bond to other proteins and is reduced in the process.</text>
</comment>
<feature type="compositionally biased region" description="Low complexity" evidence="2">
    <location>
        <begin position="117"/>
        <end position="139"/>
    </location>
</feature>
<dbReference type="PANTHER" id="PTHR35272:SF3">
    <property type="entry name" value="THIOL:DISULFIDE INTERCHANGE PROTEIN DSBC"/>
    <property type="match status" value="1"/>
</dbReference>
<comment type="caution">
    <text evidence="4">The sequence shown here is derived from an EMBL/GenBank/DDBJ whole genome shotgun (WGS) entry which is preliminary data.</text>
</comment>
<sequence length="359" mass="38355">MADNNTENPPSKFKFSTIRDAAIVLACVAVAYTSLHKPSLQVVEAAQSTSPASSSSPAASKAPAGNQIHVSGGRLTLGDDELSDRFRAFLKTRVDEINRAGPVSLGLAGKPDAKPESSASPQSTSSSRQVSQPTQPQQVIEPKAKSEGTFHPAPFSDSAAQASIDAITRTVIANKGTGVVQIGRHLDGSMMTKAETEQQIRGTLAAIPDEWTITYKSPNEKVRLYVFTDTTCPFCHKLHASMSQLLDAGISVHYLLYPRDMGNTPAGSLSRTAVNMKNIWCSVDQQQAMDTAFEGYKVADADCASLPDSLHRRPAPVPDHYQAGSMFNVEATPTWLASNGKHGVGFTNAQVMIQTLLGN</sequence>
<evidence type="ECO:0000259" key="3">
    <source>
        <dbReference type="Pfam" id="PF13098"/>
    </source>
</evidence>
<gene>
    <name evidence="4" type="ORF">JEU22_03350</name>
</gene>
<dbReference type="InterPro" id="IPR012336">
    <property type="entry name" value="Thioredoxin-like_fold"/>
</dbReference>
<keyword evidence="1" id="KW-0732">Signal</keyword>
<dbReference type="InterPro" id="IPR033954">
    <property type="entry name" value="DiS-bond_Isoase_DsbC/G"/>
</dbReference>
<dbReference type="EMBL" id="JAEHTE010000002">
    <property type="protein sequence ID" value="MBI6882938.1"/>
    <property type="molecule type" value="Genomic_DNA"/>
</dbReference>
<dbReference type="Pfam" id="PF13098">
    <property type="entry name" value="Thioredoxin_2"/>
    <property type="match status" value="1"/>
</dbReference>
<evidence type="ECO:0000313" key="5">
    <source>
        <dbReference type="Proteomes" id="UP000637061"/>
    </source>
</evidence>
<evidence type="ECO:0000256" key="1">
    <source>
        <dbReference type="RuleBase" id="RU364038"/>
    </source>
</evidence>
<evidence type="ECO:0000313" key="4">
    <source>
        <dbReference type="EMBL" id="MBI6882938.1"/>
    </source>
</evidence>
<protein>
    <recommendedName>
        <fullName evidence="1">Thiol:disulfide interchange protein</fullName>
    </recommendedName>
</protein>
<dbReference type="GO" id="GO:0042597">
    <property type="term" value="C:periplasmic space"/>
    <property type="evidence" value="ECO:0007669"/>
    <property type="project" value="UniProtKB-SubCell"/>
</dbReference>
<dbReference type="Gene3D" id="3.40.30.10">
    <property type="entry name" value="Glutaredoxin"/>
    <property type="match status" value="1"/>
</dbReference>
<feature type="domain" description="Thioredoxin-like fold" evidence="3">
    <location>
        <begin position="218"/>
        <end position="355"/>
    </location>
</feature>
<keyword evidence="1" id="KW-0574">Periplasm</keyword>
<dbReference type="RefSeq" id="WP_198746562.1">
    <property type="nucleotide sequence ID" value="NZ_JAEHTE010000002.1"/>
</dbReference>
<feature type="compositionally biased region" description="Low complexity" evidence="2">
    <location>
        <begin position="50"/>
        <end position="64"/>
    </location>
</feature>
<comment type="similarity">
    <text evidence="1">Belongs to the thioredoxin family. DsbC subfamily.</text>
</comment>
<dbReference type="PANTHER" id="PTHR35272">
    <property type="entry name" value="THIOL:DISULFIDE INTERCHANGE PROTEIN DSBC-RELATED"/>
    <property type="match status" value="1"/>
</dbReference>
<dbReference type="SUPFAM" id="SSF52833">
    <property type="entry name" value="Thioredoxin-like"/>
    <property type="match status" value="1"/>
</dbReference>
<reference evidence="4" key="1">
    <citation type="submission" date="2020-12" db="EMBL/GenBank/DDBJ databases">
        <title>Enhanced detection system for hospital associated transmission using whole genome sequencing surveillance.</title>
        <authorList>
            <person name="Harrison L.H."/>
            <person name="Van Tyne D."/>
            <person name="Marsh J.W."/>
            <person name="Griffith M.P."/>
            <person name="Snyder D.J."/>
            <person name="Cooper V.S."/>
            <person name="Mustapha M."/>
        </authorList>
    </citation>
    <scope>NUCLEOTIDE SEQUENCE</scope>
    <source>
        <strain evidence="4">PSB00042</strain>
    </source>
</reference>
<accession>A0A8I1JIG0</accession>
<name>A0A8I1JIG0_PSEPU</name>